<dbReference type="EMBL" id="SADE01000003">
    <property type="protein sequence ID" value="RVU34596.1"/>
    <property type="molecule type" value="Genomic_DNA"/>
</dbReference>
<dbReference type="InterPro" id="IPR011990">
    <property type="entry name" value="TPR-like_helical_dom_sf"/>
</dbReference>
<keyword evidence="5" id="KW-1185">Reference proteome</keyword>
<evidence type="ECO:0000313" key="4">
    <source>
        <dbReference type="EMBL" id="RVU34596.1"/>
    </source>
</evidence>
<keyword evidence="1" id="KW-0677">Repeat</keyword>
<evidence type="ECO:0000256" key="1">
    <source>
        <dbReference type="ARBA" id="ARBA00022737"/>
    </source>
</evidence>
<keyword evidence="2" id="KW-0802">TPR repeat</keyword>
<dbReference type="Gene3D" id="1.25.40.10">
    <property type="entry name" value="Tetratricopeptide repeat domain"/>
    <property type="match status" value="1"/>
</dbReference>
<dbReference type="Proteomes" id="UP000287447">
    <property type="component" value="Unassembled WGS sequence"/>
</dbReference>
<accession>A0A437QJC0</accession>
<evidence type="ECO:0000256" key="3">
    <source>
        <dbReference type="SAM" id="SignalP"/>
    </source>
</evidence>
<proteinExistence type="predicted"/>
<dbReference type="RefSeq" id="WP_127766567.1">
    <property type="nucleotide sequence ID" value="NZ_SADE01000003.1"/>
</dbReference>
<name>A0A437QJC0_9PROT</name>
<dbReference type="SMART" id="SM00028">
    <property type="entry name" value="TPR"/>
    <property type="match status" value="3"/>
</dbReference>
<dbReference type="InterPro" id="IPR051685">
    <property type="entry name" value="Ycf3/AcsC/BcsC/TPR_MFPF"/>
</dbReference>
<dbReference type="SUPFAM" id="SSF48452">
    <property type="entry name" value="TPR-like"/>
    <property type="match status" value="1"/>
</dbReference>
<keyword evidence="3" id="KW-0732">Signal</keyword>
<evidence type="ECO:0000256" key="2">
    <source>
        <dbReference type="ARBA" id="ARBA00022803"/>
    </source>
</evidence>
<dbReference type="OrthoDB" id="5507417at2"/>
<reference evidence="5" key="1">
    <citation type="submission" date="2019-01" db="EMBL/GenBank/DDBJ databases">
        <title>Gri0909 isolated from a small marine red alga.</title>
        <authorList>
            <person name="Kim J."/>
            <person name="Jeong S.E."/>
            <person name="Jeon C.O."/>
        </authorList>
    </citation>
    <scope>NUCLEOTIDE SEQUENCE [LARGE SCALE GENOMIC DNA]</scope>
    <source>
        <strain evidence="5">Gri0909</strain>
    </source>
</reference>
<dbReference type="AlphaFoldDB" id="A0A437QJC0"/>
<dbReference type="Pfam" id="PF14559">
    <property type="entry name" value="TPR_19"/>
    <property type="match status" value="1"/>
</dbReference>
<feature type="signal peptide" evidence="3">
    <location>
        <begin position="1"/>
        <end position="24"/>
    </location>
</feature>
<gene>
    <name evidence="4" type="ORF">EOI86_17175</name>
</gene>
<dbReference type="PANTHER" id="PTHR44943">
    <property type="entry name" value="CELLULOSE SYNTHASE OPERON PROTEIN C"/>
    <property type="match status" value="1"/>
</dbReference>
<dbReference type="InterPro" id="IPR019734">
    <property type="entry name" value="TPR_rpt"/>
</dbReference>
<feature type="chain" id="PRO_5019562218" evidence="3">
    <location>
        <begin position="25"/>
        <end position="150"/>
    </location>
</feature>
<protein>
    <submittedName>
        <fullName evidence="4">Tetratricopeptide repeat protein</fullName>
    </submittedName>
</protein>
<evidence type="ECO:0000313" key="5">
    <source>
        <dbReference type="Proteomes" id="UP000287447"/>
    </source>
</evidence>
<comment type="caution">
    <text evidence="4">The sequence shown here is derived from an EMBL/GenBank/DDBJ whole genome shotgun (WGS) entry which is preliminary data.</text>
</comment>
<sequence length="150" mass="16961">MPFFRILAASTISLGILCSGQSWADAPDKPEDFMRRATAAIKKENYRYAVYQLKDALKLDRQNPDIWNMLGFSYRMQGAEKFDLAWDAYERALTLDPDHIDANEYLGELYLQQGQMDLAKEQLAKLDALCPSGCKERDMLAKAIADKAGS</sequence>
<organism evidence="4 5">
    <name type="scientific">Hwanghaeella grinnelliae</name>
    <dbReference type="NCBI Taxonomy" id="2500179"/>
    <lineage>
        <taxon>Bacteria</taxon>
        <taxon>Pseudomonadati</taxon>
        <taxon>Pseudomonadota</taxon>
        <taxon>Alphaproteobacteria</taxon>
        <taxon>Rhodospirillales</taxon>
        <taxon>Rhodospirillaceae</taxon>
        <taxon>Hwanghaeella</taxon>
    </lineage>
</organism>
<dbReference type="PANTHER" id="PTHR44943:SF8">
    <property type="entry name" value="TPR REPEAT-CONTAINING PROTEIN MJ0263"/>
    <property type="match status" value="1"/>
</dbReference>